<dbReference type="OrthoDB" id="2148490at2759"/>
<sequence length="72" mass="8404">MYKWDAKKTKLAFHVSAKKQWNLLVQRDNNHHQSRSPPLVRTLTGDRFLSGSMSVESTEESMVMMLPVHMFL</sequence>
<dbReference type="KEGG" id="dpx:DAPPUDRAFT_338827"/>
<evidence type="ECO:0000313" key="1">
    <source>
        <dbReference type="EMBL" id="EFX61591.1"/>
    </source>
</evidence>
<feature type="non-terminal residue" evidence="1">
    <location>
        <position position="72"/>
    </location>
</feature>
<keyword evidence="2" id="KW-1185">Reference proteome</keyword>
<dbReference type="InParanoid" id="E9I339"/>
<dbReference type="AlphaFoldDB" id="E9I339"/>
<dbReference type="Proteomes" id="UP000000305">
    <property type="component" value="Unassembled WGS sequence"/>
</dbReference>
<evidence type="ECO:0000313" key="2">
    <source>
        <dbReference type="Proteomes" id="UP000000305"/>
    </source>
</evidence>
<dbReference type="HOGENOM" id="CLU_2729512_0_0_1"/>
<reference evidence="1 2" key="1">
    <citation type="journal article" date="2011" name="Science">
        <title>The ecoresponsive genome of Daphnia pulex.</title>
        <authorList>
            <person name="Colbourne J.K."/>
            <person name="Pfrender M.E."/>
            <person name="Gilbert D."/>
            <person name="Thomas W.K."/>
            <person name="Tucker A."/>
            <person name="Oakley T.H."/>
            <person name="Tokishita S."/>
            <person name="Aerts A."/>
            <person name="Arnold G.J."/>
            <person name="Basu M.K."/>
            <person name="Bauer D.J."/>
            <person name="Caceres C.E."/>
            <person name="Carmel L."/>
            <person name="Casola C."/>
            <person name="Choi J.H."/>
            <person name="Detter J.C."/>
            <person name="Dong Q."/>
            <person name="Dusheyko S."/>
            <person name="Eads B.D."/>
            <person name="Frohlich T."/>
            <person name="Geiler-Samerotte K.A."/>
            <person name="Gerlach D."/>
            <person name="Hatcher P."/>
            <person name="Jogdeo S."/>
            <person name="Krijgsveld J."/>
            <person name="Kriventseva E.V."/>
            <person name="Kultz D."/>
            <person name="Laforsch C."/>
            <person name="Lindquist E."/>
            <person name="Lopez J."/>
            <person name="Manak J.R."/>
            <person name="Muller J."/>
            <person name="Pangilinan J."/>
            <person name="Patwardhan R.P."/>
            <person name="Pitluck S."/>
            <person name="Pritham E.J."/>
            <person name="Rechtsteiner A."/>
            <person name="Rho M."/>
            <person name="Rogozin I.B."/>
            <person name="Sakarya O."/>
            <person name="Salamov A."/>
            <person name="Schaack S."/>
            <person name="Shapiro H."/>
            <person name="Shiga Y."/>
            <person name="Skalitzky C."/>
            <person name="Smith Z."/>
            <person name="Souvorov A."/>
            <person name="Sung W."/>
            <person name="Tang Z."/>
            <person name="Tsuchiya D."/>
            <person name="Tu H."/>
            <person name="Vos H."/>
            <person name="Wang M."/>
            <person name="Wolf Y.I."/>
            <person name="Yamagata H."/>
            <person name="Yamada T."/>
            <person name="Ye Y."/>
            <person name="Shaw J.R."/>
            <person name="Andrews J."/>
            <person name="Crease T.J."/>
            <person name="Tang H."/>
            <person name="Lucas S.M."/>
            <person name="Robertson H.M."/>
            <person name="Bork P."/>
            <person name="Koonin E.V."/>
            <person name="Zdobnov E.M."/>
            <person name="Grigoriev I.V."/>
            <person name="Lynch M."/>
            <person name="Boore J.L."/>
        </authorList>
    </citation>
    <scope>NUCLEOTIDE SEQUENCE [LARGE SCALE GENOMIC DNA]</scope>
</reference>
<gene>
    <name evidence="1" type="ORF">DAPPUDRAFT_338827</name>
</gene>
<dbReference type="EMBL" id="GL734351">
    <property type="protein sequence ID" value="EFX61591.1"/>
    <property type="molecule type" value="Genomic_DNA"/>
</dbReference>
<name>E9I339_DAPPU</name>
<accession>E9I339</accession>
<proteinExistence type="predicted"/>
<organism evidence="1 2">
    <name type="scientific">Daphnia pulex</name>
    <name type="common">Water flea</name>
    <dbReference type="NCBI Taxonomy" id="6669"/>
    <lineage>
        <taxon>Eukaryota</taxon>
        <taxon>Metazoa</taxon>
        <taxon>Ecdysozoa</taxon>
        <taxon>Arthropoda</taxon>
        <taxon>Crustacea</taxon>
        <taxon>Branchiopoda</taxon>
        <taxon>Diplostraca</taxon>
        <taxon>Cladocera</taxon>
        <taxon>Anomopoda</taxon>
        <taxon>Daphniidae</taxon>
        <taxon>Daphnia</taxon>
    </lineage>
</organism>
<protein>
    <submittedName>
        <fullName evidence="1">Uncharacterized protein</fullName>
    </submittedName>
</protein>